<dbReference type="InterPro" id="IPR013785">
    <property type="entry name" value="Aldolase_TIM"/>
</dbReference>
<gene>
    <name evidence="17" type="primary">epmB</name>
    <name evidence="17" type="ORF">AQUSIP_00480</name>
</gene>
<proteinExistence type="inferred from homology"/>
<comment type="similarity">
    <text evidence="4">Belongs to the radical SAM superfamily. KamA family.</text>
</comment>
<comment type="catalytic activity">
    <reaction evidence="1">
        <text>L-lysine = D-beta-lysine</text>
        <dbReference type="Rhea" id="RHEA:44148"/>
        <dbReference type="ChEBI" id="CHEBI:32551"/>
        <dbReference type="ChEBI" id="CHEBI:84138"/>
    </reaction>
</comment>
<reference evidence="17 18" key="1">
    <citation type="submission" date="2019-08" db="EMBL/GenBank/DDBJ databases">
        <authorList>
            <person name="Guy L."/>
        </authorList>
    </citation>
    <scope>NUCLEOTIDE SEQUENCE [LARGE SCALE GENOMIC DNA]</scope>
    <source>
        <strain evidence="17 18">SGT-108</strain>
    </source>
</reference>
<feature type="binding site" evidence="14">
    <location>
        <position position="115"/>
    </location>
    <ligand>
        <name>[4Fe-4S] cluster</name>
        <dbReference type="ChEBI" id="CHEBI:49883"/>
        <note>4Fe-4S-S-AdoMet</note>
    </ligand>
</feature>
<evidence type="ECO:0000259" key="16">
    <source>
        <dbReference type="PROSITE" id="PS51918"/>
    </source>
</evidence>
<dbReference type="InterPro" id="IPR007197">
    <property type="entry name" value="rSAM"/>
</dbReference>
<evidence type="ECO:0000256" key="1">
    <source>
        <dbReference type="ARBA" id="ARBA00001352"/>
    </source>
</evidence>
<dbReference type="InterPro" id="IPR022462">
    <property type="entry name" value="EpmB"/>
</dbReference>
<keyword evidence="8 14" id="KW-0479">Metal-binding</keyword>
<evidence type="ECO:0000256" key="6">
    <source>
        <dbReference type="ARBA" id="ARBA00022485"/>
    </source>
</evidence>
<evidence type="ECO:0000256" key="2">
    <source>
        <dbReference type="ARBA" id="ARBA00001933"/>
    </source>
</evidence>
<dbReference type="NCBIfam" id="TIGR03821">
    <property type="entry name" value="EFP_modif_epmB"/>
    <property type="match status" value="1"/>
</dbReference>
<evidence type="ECO:0000313" key="18">
    <source>
        <dbReference type="Proteomes" id="UP000324194"/>
    </source>
</evidence>
<dbReference type="SFLD" id="SFLDF00314">
    <property type="entry name" value="L-lysine_2_3-aminomutase_(yjeK"/>
    <property type="match status" value="1"/>
</dbReference>
<dbReference type="PIRSF" id="PIRSF004911">
    <property type="entry name" value="DUF160"/>
    <property type="match status" value="1"/>
</dbReference>
<dbReference type="GO" id="GO:0016853">
    <property type="term" value="F:isomerase activity"/>
    <property type="evidence" value="ECO:0007669"/>
    <property type="project" value="UniProtKB-KW"/>
</dbReference>
<dbReference type="PROSITE" id="PS51918">
    <property type="entry name" value="RADICAL_SAM"/>
    <property type="match status" value="1"/>
</dbReference>
<dbReference type="SFLD" id="SFLDG01070">
    <property type="entry name" value="PLP-dependent"/>
    <property type="match status" value="1"/>
</dbReference>
<name>A0A5E4PEL6_9COXI</name>
<evidence type="ECO:0000256" key="8">
    <source>
        <dbReference type="ARBA" id="ARBA00022723"/>
    </source>
</evidence>
<organism evidence="17 18">
    <name type="scientific">Aquicella siphonis</name>
    <dbReference type="NCBI Taxonomy" id="254247"/>
    <lineage>
        <taxon>Bacteria</taxon>
        <taxon>Pseudomonadati</taxon>
        <taxon>Pseudomonadota</taxon>
        <taxon>Gammaproteobacteria</taxon>
        <taxon>Legionellales</taxon>
        <taxon>Coxiellaceae</taxon>
        <taxon>Aquicella</taxon>
    </lineage>
</organism>
<dbReference type="PANTHER" id="PTHR30538:SF1">
    <property type="entry name" value="L-LYSINE 2,3-AMINOMUTASE"/>
    <property type="match status" value="1"/>
</dbReference>
<evidence type="ECO:0000256" key="10">
    <source>
        <dbReference type="ARBA" id="ARBA00023004"/>
    </source>
</evidence>
<dbReference type="PANTHER" id="PTHR30538">
    <property type="entry name" value="LYSINE 2,3-AMINOMUTASE-RELATED"/>
    <property type="match status" value="1"/>
</dbReference>
<dbReference type="Gene3D" id="3.20.20.70">
    <property type="entry name" value="Aldolase class I"/>
    <property type="match status" value="1"/>
</dbReference>
<dbReference type="SFLD" id="SFLDS00029">
    <property type="entry name" value="Radical_SAM"/>
    <property type="match status" value="1"/>
</dbReference>
<dbReference type="CDD" id="cd01335">
    <property type="entry name" value="Radical_SAM"/>
    <property type="match status" value="1"/>
</dbReference>
<keyword evidence="10" id="KW-0408">Iron</keyword>
<dbReference type="InterPro" id="IPR058240">
    <property type="entry name" value="rSAM_sf"/>
</dbReference>
<evidence type="ECO:0000313" key="17">
    <source>
        <dbReference type="EMBL" id="VVC74776.1"/>
    </source>
</evidence>
<evidence type="ECO:0000256" key="7">
    <source>
        <dbReference type="ARBA" id="ARBA00022691"/>
    </source>
</evidence>
<keyword evidence="6 14" id="KW-0004">4Fe-4S</keyword>
<comment type="cofactor">
    <cofactor evidence="2 15">
        <name>pyridoxal 5'-phosphate</name>
        <dbReference type="ChEBI" id="CHEBI:597326"/>
    </cofactor>
</comment>
<evidence type="ECO:0000256" key="11">
    <source>
        <dbReference type="ARBA" id="ARBA00023014"/>
    </source>
</evidence>
<evidence type="ECO:0000256" key="4">
    <source>
        <dbReference type="ARBA" id="ARBA00008703"/>
    </source>
</evidence>
<keyword evidence="12" id="KW-0413">Isomerase</keyword>
<dbReference type="RefSeq" id="WP_148337488.1">
    <property type="nucleotide sequence ID" value="NZ_LR699119.1"/>
</dbReference>
<evidence type="ECO:0000256" key="13">
    <source>
        <dbReference type="ARBA" id="ARBA00030756"/>
    </source>
</evidence>
<sequence length="337" mass="37222">MPGLTEKYTWQKALSDLVTDPRELLELLDLDPGLLDAAKAAARVFPLKVPRGFLARIRKGDPHDPLLLQILPLGAELQETEGFDRDPLGEAAVNPVPGLLHKYHGRVLVTLTGACAVHCRYCFRRYFPYEENNPGSMGWESIFAYIRQNPAISEVILSGGDPLAVNDRLLQRFSDQLSGIPHVIRLRIHTRLPIVLPERITPELLAWLTNVKMKAIVVVHANHPHEISPDVKEGLNLLRFTGVTLLNQTVLLKGVNDSARVLSDLSEALFACGVLPYYLHRLDKVRGAAHFDVPPETANALHAEISRELPGYLVPRLVCEEAGAGSKTVLSTGLYTG</sequence>
<dbReference type="GO" id="GO:0046872">
    <property type="term" value="F:metal ion binding"/>
    <property type="evidence" value="ECO:0007669"/>
    <property type="project" value="UniProtKB-KW"/>
</dbReference>
<evidence type="ECO:0000256" key="14">
    <source>
        <dbReference type="PIRSR" id="PIRSR004911-1"/>
    </source>
</evidence>
<keyword evidence="9 15" id="KW-0663">Pyridoxal phosphate</keyword>
<dbReference type="SUPFAM" id="SSF102114">
    <property type="entry name" value="Radical SAM enzymes"/>
    <property type="match status" value="1"/>
</dbReference>
<keyword evidence="11 14" id="KW-0411">Iron-sulfur</keyword>
<dbReference type="EMBL" id="LR699119">
    <property type="protein sequence ID" value="VVC74776.1"/>
    <property type="molecule type" value="Genomic_DNA"/>
</dbReference>
<feature type="domain" description="Radical SAM core" evidence="16">
    <location>
        <begin position="101"/>
        <end position="316"/>
    </location>
</feature>
<comment type="cofactor">
    <cofactor evidence="3">
        <name>[4Fe-4S] cluster</name>
        <dbReference type="ChEBI" id="CHEBI:49883"/>
    </cofactor>
</comment>
<evidence type="ECO:0000256" key="5">
    <source>
        <dbReference type="ARBA" id="ARBA00022363"/>
    </source>
</evidence>
<feature type="binding site" evidence="14">
    <location>
        <position position="119"/>
    </location>
    <ligand>
        <name>[4Fe-4S] cluster</name>
        <dbReference type="ChEBI" id="CHEBI:49883"/>
        <note>4Fe-4S-S-AdoMet</note>
    </ligand>
</feature>
<dbReference type="InterPro" id="IPR003739">
    <property type="entry name" value="Lys_aminomutase/Glu_NH3_mut"/>
</dbReference>
<dbReference type="OrthoDB" id="9770937at2"/>
<dbReference type="Proteomes" id="UP000324194">
    <property type="component" value="Chromosome 1"/>
</dbReference>
<accession>A0A5E4PEL6</accession>
<feature type="binding site" evidence="14">
    <location>
        <position position="122"/>
    </location>
    <ligand>
        <name>[4Fe-4S] cluster</name>
        <dbReference type="ChEBI" id="CHEBI:49883"/>
        <note>4Fe-4S-S-AdoMet</note>
    </ligand>
</feature>
<dbReference type="NCBIfam" id="TIGR00238">
    <property type="entry name" value="KamA family radical SAM protein"/>
    <property type="match status" value="1"/>
</dbReference>
<keyword evidence="18" id="KW-1185">Reference proteome</keyword>
<feature type="modified residue" description="N6-(pyridoxal phosphate)lysine" evidence="15">
    <location>
        <position position="327"/>
    </location>
</feature>
<dbReference type="GO" id="GO:0051539">
    <property type="term" value="F:4 iron, 4 sulfur cluster binding"/>
    <property type="evidence" value="ECO:0007669"/>
    <property type="project" value="UniProtKB-KW"/>
</dbReference>
<evidence type="ECO:0000256" key="12">
    <source>
        <dbReference type="ARBA" id="ARBA00023235"/>
    </source>
</evidence>
<evidence type="ECO:0000256" key="9">
    <source>
        <dbReference type="ARBA" id="ARBA00022898"/>
    </source>
</evidence>
<dbReference type="KEGG" id="asip:AQUSIP_00480"/>
<evidence type="ECO:0000256" key="15">
    <source>
        <dbReference type="PIRSR" id="PIRSR603739-50"/>
    </source>
</evidence>
<protein>
    <recommendedName>
        <fullName evidence="5">L-lysine 2,3-aminomutase</fullName>
    </recommendedName>
    <alternativeName>
        <fullName evidence="13">EF-P post-translational modification enzyme B</fullName>
    </alternativeName>
</protein>
<keyword evidence="7" id="KW-0949">S-adenosyl-L-methionine</keyword>
<evidence type="ECO:0000256" key="3">
    <source>
        <dbReference type="ARBA" id="ARBA00001966"/>
    </source>
</evidence>
<dbReference type="AlphaFoldDB" id="A0A5E4PEL6"/>